<dbReference type="EMBL" id="CP078078">
    <property type="protein sequence ID" value="UPL17250.1"/>
    <property type="molecule type" value="Genomic_DNA"/>
</dbReference>
<evidence type="ECO:0000313" key="2">
    <source>
        <dbReference type="Proteomes" id="UP000830631"/>
    </source>
</evidence>
<reference evidence="1 2" key="1">
    <citation type="submission" date="2021-06" db="EMBL/GenBank/DDBJ databases">
        <title>Genome-based taxonomic framework of Microbacterium strains isolated from marine environment, the description of four new species and reclassification of four preexisting species.</title>
        <authorList>
            <person name="Lee S.D."/>
            <person name="Kim S.-M."/>
            <person name="Byeon Y.-S."/>
            <person name="Yang H.L."/>
            <person name="Kim I.S."/>
        </authorList>
    </citation>
    <scope>NUCLEOTIDE SEQUENCE [LARGE SCALE GENOMIC DNA]</scope>
    <source>
        <strain evidence="1 2">KSW4-10</strain>
    </source>
</reference>
<gene>
    <name evidence="1" type="ORF">KV397_05505</name>
</gene>
<evidence type="ECO:0000313" key="1">
    <source>
        <dbReference type="EMBL" id="UPL17250.1"/>
    </source>
</evidence>
<name>A0ABY4IWV8_9MICO</name>
<sequence length="155" mass="17606">MTETTTKKKHPPLRAGDTVHWVNNGPAVGTKRNDIHGAFIHLGERGSVMVITDEILEVNQDREGSSLFDIIDDDDEQIRRWGEVKIRRGPKPDGLTDYVPGTVDHELAYQEAHYRIEATTSDPDERAARLSVLNQSELGRGRPRFENTTKYLRDE</sequence>
<organism evidence="1 2">
    <name type="scientific">Microbacterium aurugineum</name>
    <dbReference type="NCBI Taxonomy" id="2851642"/>
    <lineage>
        <taxon>Bacteria</taxon>
        <taxon>Bacillati</taxon>
        <taxon>Actinomycetota</taxon>
        <taxon>Actinomycetes</taxon>
        <taxon>Micrococcales</taxon>
        <taxon>Microbacteriaceae</taxon>
        <taxon>Microbacterium</taxon>
    </lineage>
</organism>
<proteinExistence type="predicted"/>
<dbReference type="RefSeq" id="WP_261812361.1">
    <property type="nucleotide sequence ID" value="NZ_CP078078.1"/>
</dbReference>
<accession>A0ABY4IWV8</accession>
<keyword evidence="2" id="KW-1185">Reference proteome</keyword>
<dbReference type="Proteomes" id="UP000830631">
    <property type="component" value="Chromosome"/>
</dbReference>
<evidence type="ECO:0008006" key="3">
    <source>
        <dbReference type="Google" id="ProtNLM"/>
    </source>
</evidence>
<protein>
    <recommendedName>
        <fullName evidence="3">Hypervirulence associated protein TUDOR domain-containing protein</fullName>
    </recommendedName>
</protein>